<gene>
    <name evidence="1" type="ORF">IC63_12505</name>
</gene>
<sequence>MHDQDQPQDKAQAAPPAARPSLGHVLISSVRNEGPFVLEFVAHHRAIGFDLICIASNDCTDGTDLVLGALDRHGVIRHLPNVVPPGQSPQHAGYAAMRRRFRLNDADWLMVLDADEFLHVSVGTGRVADLTGAVPAGTDIIMLNAQTFGSTDDPGWHAGLVTEQFQRRLPQRHKANGPVKTLTRGVHRFREIHNHSVMFYFQPPPLNIVRSDLTGFQIPRRTGLWQFLRNVPVEEIRHGIAHYNHYAVKSLASFCLRQARGRGARPMDEENTRHTSAYFERIADANIPDSSFTDRYGAALRTEIDRLLALPGVAEAQAEAERRYGALVAGLL</sequence>
<accession>A0A099F1F2</accession>
<dbReference type="Proteomes" id="UP000029917">
    <property type="component" value="Unassembled WGS sequence"/>
</dbReference>
<keyword evidence="2" id="KW-1185">Reference proteome</keyword>
<evidence type="ECO:0000313" key="1">
    <source>
        <dbReference type="EMBL" id="KGJ04056.1"/>
    </source>
</evidence>
<dbReference type="AlphaFoldDB" id="A0A099F1F2"/>
<reference evidence="1 2" key="1">
    <citation type="submission" date="2014-09" db="EMBL/GenBank/DDBJ databases">
        <authorList>
            <person name="McGinnis J.M."/>
            <person name="Wolfgang W.J."/>
        </authorList>
    </citation>
    <scope>NUCLEOTIDE SEQUENCE [LARGE SCALE GENOMIC DNA]</scope>
    <source>
        <strain evidence="1 2">HAMBI 3106</strain>
    </source>
</reference>
<dbReference type="STRING" id="690417.IC63_12505"/>
<comment type="caution">
    <text evidence="1">The sequence shown here is derived from an EMBL/GenBank/DDBJ whole genome shotgun (WGS) entry which is preliminary data.</text>
</comment>
<organism evidence="1 2">
    <name type="scientific">Paracoccus sphaerophysae</name>
    <dbReference type="NCBI Taxonomy" id="690417"/>
    <lineage>
        <taxon>Bacteria</taxon>
        <taxon>Pseudomonadati</taxon>
        <taxon>Pseudomonadota</taxon>
        <taxon>Alphaproteobacteria</taxon>
        <taxon>Rhodobacterales</taxon>
        <taxon>Paracoccaceae</taxon>
        <taxon>Paracoccus</taxon>
    </lineage>
</organism>
<dbReference type="EMBL" id="JRKS01000045">
    <property type="protein sequence ID" value="KGJ04056.1"/>
    <property type="molecule type" value="Genomic_DNA"/>
</dbReference>
<evidence type="ECO:0008006" key="3">
    <source>
        <dbReference type="Google" id="ProtNLM"/>
    </source>
</evidence>
<name>A0A099F1F2_9RHOB</name>
<dbReference type="OrthoDB" id="1997677at2"/>
<dbReference type="Pfam" id="PF13704">
    <property type="entry name" value="Glyco_tranf_2_4"/>
    <property type="match status" value="1"/>
</dbReference>
<evidence type="ECO:0000313" key="2">
    <source>
        <dbReference type="Proteomes" id="UP000029917"/>
    </source>
</evidence>
<protein>
    <recommendedName>
        <fullName evidence="3">Glycosyl transferase family 2</fullName>
    </recommendedName>
</protein>
<proteinExistence type="predicted"/>
<dbReference type="RefSeq" id="WP_036720763.1">
    <property type="nucleotide sequence ID" value="NZ_JRKS01000045.1"/>
</dbReference>
<reference evidence="1 2" key="2">
    <citation type="submission" date="2014-10" db="EMBL/GenBank/DDBJ databases">
        <title>Paracoccus sanguinis sp. nov., isolated from clinical specimens of New York State patients.</title>
        <authorList>
            <person name="Mingle L.A."/>
            <person name="Cole J.A."/>
            <person name="Lapierre P."/>
            <person name="Musser K.A."/>
        </authorList>
    </citation>
    <scope>NUCLEOTIDE SEQUENCE [LARGE SCALE GENOMIC DNA]</scope>
    <source>
        <strain evidence="1 2">HAMBI 3106</strain>
    </source>
</reference>